<dbReference type="GO" id="GO:0006631">
    <property type="term" value="P:fatty acid metabolic process"/>
    <property type="evidence" value="ECO:0007669"/>
    <property type="project" value="TreeGrafter"/>
</dbReference>
<protein>
    <recommendedName>
        <fullName evidence="3">AMP-binding enzyme C-terminal domain-containing protein</fullName>
    </recommendedName>
</protein>
<dbReference type="Gene3D" id="3.30.300.30">
    <property type="match status" value="1"/>
</dbReference>
<dbReference type="SUPFAM" id="SSF56801">
    <property type="entry name" value="Acetyl-CoA synthetase-like"/>
    <property type="match status" value="1"/>
</dbReference>
<evidence type="ECO:0000256" key="1">
    <source>
        <dbReference type="ARBA" id="ARBA00006432"/>
    </source>
</evidence>
<gene>
    <name evidence="4" type="ORF">DIABBA_LOCUS8021</name>
</gene>
<keyword evidence="5" id="KW-1185">Reference proteome</keyword>
<dbReference type="OrthoDB" id="10253115at2759"/>
<dbReference type="EMBL" id="OU898280">
    <property type="protein sequence ID" value="CAG9834742.1"/>
    <property type="molecule type" value="Genomic_DNA"/>
</dbReference>
<dbReference type="GO" id="GO:0031956">
    <property type="term" value="F:medium-chain fatty acid-CoA ligase activity"/>
    <property type="evidence" value="ECO:0007669"/>
    <property type="project" value="TreeGrafter"/>
</dbReference>
<dbReference type="PANTHER" id="PTHR43201">
    <property type="entry name" value="ACYL-COA SYNTHETASE"/>
    <property type="match status" value="1"/>
</dbReference>
<dbReference type="PANTHER" id="PTHR43201:SF5">
    <property type="entry name" value="MEDIUM-CHAIN ACYL-COA LIGASE ACSF2, MITOCHONDRIAL"/>
    <property type="match status" value="1"/>
</dbReference>
<evidence type="ECO:0000313" key="4">
    <source>
        <dbReference type="EMBL" id="CAG9834742.1"/>
    </source>
</evidence>
<dbReference type="Pfam" id="PF13193">
    <property type="entry name" value="AMP-binding_C"/>
    <property type="match status" value="1"/>
</dbReference>
<keyword evidence="2" id="KW-0436">Ligase</keyword>
<reference evidence="4" key="1">
    <citation type="submission" date="2022-01" db="EMBL/GenBank/DDBJ databases">
        <authorList>
            <person name="King R."/>
        </authorList>
    </citation>
    <scope>NUCLEOTIDE SEQUENCE</scope>
</reference>
<evidence type="ECO:0000313" key="5">
    <source>
        <dbReference type="Proteomes" id="UP001153709"/>
    </source>
</evidence>
<organism evidence="4 5">
    <name type="scientific">Diabrotica balteata</name>
    <name type="common">Banded cucumber beetle</name>
    <dbReference type="NCBI Taxonomy" id="107213"/>
    <lineage>
        <taxon>Eukaryota</taxon>
        <taxon>Metazoa</taxon>
        <taxon>Ecdysozoa</taxon>
        <taxon>Arthropoda</taxon>
        <taxon>Hexapoda</taxon>
        <taxon>Insecta</taxon>
        <taxon>Pterygota</taxon>
        <taxon>Neoptera</taxon>
        <taxon>Endopterygota</taxon>
        <taxon>Coleoptera</taxon>
        <taxon>Polyphaga</taxon>
        <taxon>Cucujiformia</taxon>
        <taxon>Chrysomeloidea</taxon>
        <taxon>Chrysomelidae</taxon>
        <taxon>Galerucinae</taxon>
        <taxon>Diabroticina</taxon>
        <taxon>Diabroticites</taxon>
        <taxon>Diabrotica</taxon>
    </lineage>
</organism>
<accession>A0A9N9XDB5</accession>
<dbReference type="Proteomes" id="UP001153709">
    <property type="component" value="Chromosome 5"/>
</dbReference>
<name>A0A9N9XDB5_DIABA</name>
<dbReference type="AlphaFoldDB" id="A0A9N9XDB5"/>
<feature type="domain" description="AMP-binding enzyme C-terminal" evidence="3">
    <location>
        <begin position="13"/>
        <end position="73"/>
    </location>
</feature>
<evidence type="ECO:0000256" key="2">
    <source>
        <dbReference type="ARBA" id="ARBA00022598"/>
    </source>
</evidence>
<sequence>MSKSLEYLVISQIVVGLPHERLGEEVCAVVKTKSGNEMTIEQLHEFCDGKLSTHKIPTQIKTMEKFPTTTSGKVQKNKIVELLLKNKML</sequence>
<dbReference type="InterPro" id="IPR025110">
    <property type="entry name" value="AMP-bd_C"/>
</dbReference>
<dbReference type="InterPro" id="IPR045851">
    <property type="entry name" value="AMP-bd_C_sf"/>
</dbReference>
<evidence type="ECO:0000259" key="3">
    <source>
        <dbReference type="Pfam" id="PF13193"/>
    </source>
</evidence>
<proteinExistence type="inferred from homology"/>
<comment type="similarity">
    <text evidence="1">Belongs to the ATP-dependent AMP-binding enzyme family.</text>
</comment>